<keyword evidence="2" id="KW-1185">Reference proteome</keyword>
<dbReference type="AlphaFoldDB" id="A0A7R8CFZ3"/>
<name>A0A7R8CFZ3_LEPSM</name>
<organism evidence="1 2">
    <name type="scientific">Lepeophtheirus salmonis</name>
    <name type="common">Salmon louse</name>
    <name type="synonym">Caligus salmonis</name>
    <dbReference type="NCBI Taxonomy" id="72036"/>
    <lineage>
        <taxon>Eukaryota</taxon>
        <taxon>Metazoa</taxon>
        <taxon>Ecdysozoa</taxon>
        <taxon>Arthropoda</taxon>
        <taxon>Crustacea</taxon>
        <taxon>Multicrustacea</taxon>
        <taxon>Hexanauplia</taxon>
        <taxon>Copepoda</taxon>
        <taxon>Siphonostomatoida</taxon>
        <taxon>Caligidae</taxon>
        <taxon>Lepeophtheirus</taxon>
    </lineage>
</organism>
<accession>A0A7R8CFZ3</accession>
<dbReference type="EMBL" id="HG994590">
    <property type="protein sequence ID" value="CAF2810946.1"/>
    <property type="molecule type" value="Genomic_DNA"/>
</dbReference>
<dbReference type="Proteomes" id="UP000675881">
    <property type="component" value="Chromosome 11"/>
</dbReference>
<gene>
    <name evidence="1" type="ORF">LSAA_3002</name>
</gene>
<proteinExistence type="predicted"/>
<reference evidence="1" key="1">
    <citation type="submission" date="2021-02" db="EMBL/GenBank/DDBJ databases">
        <authorList>
            <person name="Bekaert M."/>
        </authorList>
    </citation>
    <scope>NUCLEOTIDE SEQUENCE</scope>
    <source>
        <strain evidence="1">IoA-00</strain>
    </source>
</reference>
<protein>
    <submittedName>
        <fullName evidence="1">(salmon louse) hypothetical protein</fullName>
    </submittedName>
</protein>
<sequence length="116" mass="12795">MQQVKLTNPYIRLIVHMLRTEMPIFLRFTDSIPSREGNRALNLKSPTGGLTCRIPLKARIRPPVRVSSMVPHNIPDFVIATGNSHFPCTLISPSSRLRSSPVKISPCLGSAFSAEG</sequence>
<evidence type="ECO:0000313" key="2">
    <source>
        <dbReference type="Proteomes" id="UP000675881"/>
    </source>
</evidence>
<evidence type="ECO:0000313" key="1">
    <source>
        <dbReference type="EMBL" id="CAF2810946.1"/>
    </source>
</evidence>